<dbReference type="PANTHER" id="PTHR10829">
    <property type="entry name" value="CORTACTIN AND DREBRIN"/>
    <property type="match status" value="1"/>
</dbReference>
<dbReference type="Gene3D" id="3.40.20.10">
    <property type="entry name" value="Severin"/>
    <property type="match status" value="1"/>
</dbReference>
<evidence type="ECO:0000313" key="3">
    <source>
        <dbReference type="EMBL" id="CAB9505021.1"/>
    </source>
</evidence>
<protein>
    <recommendedName>
        <fullName evidence="2">ADF-H domain-containing protein</fullName>
    </recommendedName>
</protein>
<dbReference type="InterPro" id="IPR029006">
    <property type="entry name" value="ADF-H/Gelsolin-like_dom_sf"/>
</dbReference>
<keyword evidence="4" id="KW-1185">Reference proteome</keyword>
<evidence type="ECO:0000259" key="2">
    <source>
        <dbReference type="PROSITE" id="PS51263"/>
    </source>
</evidence>
<dbReference type="AlphaFoldDB" id="A0A9N8DQT8"/>
<feature type="domain" description="ADF-H" evidence="2">
    <location>
        <begin position="23"/>
        <end position="148"/>
    </location>
</feature>
<reference evidence="3" key="1">
    <citation type="submission" date="2020-06" db="EMBL/GenBank/DDBJ databases">
        <authorList>
            <consortium name="Plant Systems Biology data submission"/>
        </authorList>
    </citation>
    <scope>NUCLEOTIDE SEQUENCE</scope>
    <source>
        <strain evidence="3">D6</strain>
    </source>
</reference>
<dbReference type="EMBL" id="CAICTM010000215">
    <property type="protein sequence ID" value="CAB9505021.1"/>
    <property type="molecule type" value="Genomic_DNA"/>
</dbReference>
<feature type="compositionally biased region" description="Polar residues" evidence="1">
    <location>
        <begin position="10"/>
        <end position="24"/>
    </location>
</feature>
<dbReference type="PROSITE" id="PS51263">
    <property type="entry name" value="ADF_H"/>
    <property type="match status" value="1"/>
</dbReference>
<evidence type="ECO:0000256" key="1">
    <source>
        <dbReference type="SAM" id="MobiDB-lite"/>
    </source>
</evidence>
<dbReference type="GO" id="GO:0051015">
    <property type="term" value="F:actin filament binding"/>
    <property type="evidence" value="ECO:0007669"/>
    <property type="project" value="TreeGrafter"/>
</dbReference>
<comment type="caution">
    <text evidence="3">The sequence shown here is derived from an EMBL/GenBank/DDBJ whole genome shotgun (WGS) entry which is preliminary data.</text>
</comment>
<dbReference type="InterPro" id="IPR002108">
    <property type="entry name" value="ADF-H"/>
</dbReference>
<dbReference type="Pfam" id="PF00241">
    <property type="entry name" value="Cofilin_ADF"/>
    <property type="match status" value="1"/>
</dbReference>
<sequence length="148" mass="16052">MSNVPIIAGTLQTDPRSGGQTKKSGVNPLPDISETWEKIRDNNNNEVDWLIAGYIGGSKTDIGVIKKGTGGLEAAAKELPDGEPIFGGCRLNKKGRFVKFYYCSENTSGMKKGRAAMHKNGVLNVMEGCDGEVKILPDMTEDDIEKIY</sequence>
<organism evidence="3 4">
    <name type="scientific">Seminavis robusta</name>
    <dbReference type="NCBI Taxonomy" id="568900"/>
    <lineage>
        <taxon>Eukaryota</taxon>
        <taxon>Sar</taxon>
        <taxon>Stramenopiles</taxon>
        <taxon>Ochrophyta</taxon>
        <taxon>Bacillariophyta</taxon>
        <taxon>Bacillariophyceae</taxon>
        <taxon>Bacillariophycidae</taxon>
        <taxon>Naviculales</taxon>
        <taxon>Naviculaceae</taxon>
        <taxon>Seminavis</taxon>
    </lineage>
</organism>
<dbReference type="GO" id="GO:0030864">
    <property type="term" value="C:cortical actin cytoskeleton"/>
    <property type="evidence" value="ECO:0007669"/>
    <property type="project" value="TreeGrafter"/>
</dbReference>
<dbReference type="Proteomes" id="UP001153069">
    <property type="component" value="Unassembled WGS sequence"/>
</dbReference>
<dbReference type="GO" id="GO:0005884">
    <property type="term" value="C:actin filament"/>
    <property type="evidence" value="ECO:0007669"/>
    <property type="project" value="TreeGrafter"/>
</dbReference>
<gene>
    <name evidence="3" type="ORF">SEMRO_216_G089470.1</name>
</gene>
<proteinExistence type="predicted"/>
<accession>A0A9N8DQT8</accession>
<name>A0A9N8DQT8_9STRA</name>
<dbReference type="OrthoDB" id="20822at2759"/>
<evidence type="ECO:0000313" key="4">
    <source>
        <dbReference type="Proteomes" id="UP001153069"/>
    </source>
</evidence>
<dbReference type="SUPFAM" id="SSF55753">
    <property type="entry name" value="Actin depolymerizing proteins"/>
    <property type="match status" value="1"/>
</dbReference>
<dbReference type="GO" id="GO:0030833">
    <property type="term" value="P:regulation of actin filament polymerization"/>
    <property type="evidence" value="ECO:0007669"/>
    <property type="project" value="TreeGrafter"/>
</dbReference>
<dbReference type="PANTHER" id="PTHR10829:SF25">
    <property type="entry name" value="DREBRIN-LIKE PROTEIN"/>
    <property type="match status" value="1"/>
</dbReference>
<feature type="region of interest" description="Disordered" evidence="1">
    <location>
        <begin position="1"/>
        <end position="30"/>
    </location>
</feature>